<feature type="non-terminal residue" evidence="1">
    <location>
        <position position="1"/>
    </location>
</feature>
<gene>
    <name evidence="1" type="ORF">ROZALSC1DRAFT_25526</name>
</gene>
<proteinExistence type="predicted"/>
<name>A0A4V1IYY9_ROZAC</name>
<dbReference type="Gene3D" id="3.80.10.10">
    <property type="entry name" value="Ribonuclease Inhibitor"/>
    <property type="match status" value="1"/>
</dbReference>
<dbReference type="EMBL" id="ML006818">
    <property type="protein sequence ID" value="RKP16219.1"/>
    <property type="molecule type" value="Genomic_DNA"/>
</dbReference>
<dbReference type="Proteomes" id="UP000281549">
    <property type="component" value="Unassembled WGS sequence"/>
</dbReference>
<evidence type="ECO:0000313" key="1">
    <source>
        <dbReference type="EMBL" id="RKP16219.1"/>
    </source>
</evidence>
<evidence type="ECO:0008006" key="3">
    <source>
        <dbReference type="Google" id="ProtNLM"/>
    </source>
</evidence>
<accession>A0A4V1IYY9</accession>
<dbReference type="SUPFAM" id="SSF52047">
    <property type="entry name" value="RNI-like"/>
    <property type="match status" value="1"/>
</dbReference>
<dbReference type="InterPro" id="IPR032675">
    <property type="entry name" value="LRR_dom_sf"/>
</dbReference>
<protein>
    <recommendedName>
        <fullName evidence="3">RNI-like protein</fullName>
    </recommendedName>
</protein>
<reference evidence="2" key="1">
    <citation type="journal article" date="2018" name="Nat. Microbiol.">
        <title>Leveraging single-cell genomics to expand the fungal tree of life.</title>
        <authorList>
            <person name="Ahrendt S.R."/>
            <person name="Quandt C.A."/>
            <person name="Ciobanu D."/>
            <person name="Clum A."/>
            <person name="Salamov A."/>
            <person name="Andreopoulos B."/>
            <person name="Cheng J.F."/>
            <person name="Woyke T."/>
            <person name="Pelin A."/>
            <person name="Henrissat B."/>
            <person name="Reynolds N.K."/>
            <person name="Benny G.L."/>
            <person name="Smith M.E."/>
            <person name="James T.Y."/>
            <person name="Grigoriev I.V."/>
        </authorList>
    </citation>
    <scope>NUCLEOTIDE SEQUENCE [LARGE SCALE GENOMIC DNA]</scope>
    <source>
        <strain evidence="2">CSF55</strain>
    </source>
</reference>
<feature type="non-terminal residue" evidence="1">
    <location>
        <position position="375"/>
    </location>
</feature>
<sequence>NGAVFVKNLKLTVAIYSIFQFSYEAIFWISHMKPSSFNFSFSLCISILLLTIYVNSSPVNNEISSSITTGTKTRLAILPFDVEQNIYRYLSGSDIDYLFYSAPYYSFYRTAETSIKCLEKVADDAMVLFTILKINVDFRNVREYKKFLSTKFIHKITGTLYITSRDDQLKEVGDLKSLIGIQTLSIDDLNDEYVDDLARLVNSSEKLEEIDLSNCNLLGIPKQKMINLFKSFSRILWLSFSGAHIDHYHLRYLAEYVLVHGRLKYLNLSRTFHLGVGQSSIESYKIFASRIKTLRTLMLGFNDISGEFINDIVSVLKDSSLKHLSLEWITFHSYRNGSISKLAGSLKNMDTLNLSGQSALREEWLTLFQNIPSSK</sequence>
<evidence type="ECO:0000313" key="2">
    <source>
        <dbReference type="Proteomes" id="UP000281549"/>
    </source>
</evidence>
<dbReference type="AlphaFoldDB" id="A0A4V1IYY9"/>
<organism evidence="1 2">
    <name type="scientific">Rozella allomycis (strain CSF55)</name>
    <dbReference type="NCBI Taxonomy" id="988480"/>
    <lineage>
        <taxon>Eukaryota</taxon>
        <taxon>Fungi</taxon>
        <taxon>Fungi incertae sedis</taxon>
        <taxon>Cryptomycota</taxon>
        <taxon>Cryptomycota incertae sedis</taxon>
        <taxon>Rozella</taxon>
    </lineage>
</organism>